<dbReference type="AlphaFoldDB" id="A0A229UPE4"/>
<evidence type="ECO:0000256" key="1">
    <source>
        <dbReference type="ARBA" id="ARBA00023015"/>
    </source>
</evidence>
<dbReference type="PANTHER" id="PTHR31636">
    <property type="entry name" value="OSJNBA0084A10.13 PROTEIN-RELATED"/>
    <property type="match status" value="1"/>
</dbReference>
<keyword evidence="2" id="KW-0804">Transcription</keyword>
<accession>A0A229UPE4</accession>
<dbReference type="InterPro" id="IPR005202">
    <property type="entry name" value="TF_GRAS"/>
</dbReference>
<dbReference type="OrthoDB" id="2591721at2"/>
<organism evidence="3 4">
    <name type="scientific">Paenibacillus rigui</name>
    <dbReference type="NCBI Taxonomy" id="554312"/>
    <lineage>
        <taxon>Bacteria</taxon>
        <taxon>Bacillati</taxon>
        <taxon>Bacillota</taxon>
        <taxon>Bacilli</taxon>
        <taxon>Bacillales</taxon>
        <taxon>Paenibacillaceae</taxon>
        <taxon>Paenibacillus</taxon>
    </lineage>
</organism>
<protein>
    <submittedName>
        <fullName evidence="3">GAI protein</fullName>
    </submittedName>
</protein>
<dbReference type="EMBL" id="NMQW01000022">
    <property type="protein sequence ID" value="OXM85427.1"/>
    <property type="molecule type" value="Genomic_DNA"/>
</dbReference>
<proteinExistence type="predicted"/>
<keyword evidence="1" id="KW-0805">Transcription regulation</keyword>
<gene>
    <name evidence="3" type="ORF">CF651_15570</name>
</gene>
<dbReference type="InterPro" id="IPR029063">
    <property type="entry name" value="SAM-dependent_MTases_sf"/>
</dbReference>
<keyword evidence="4" id="KW-1185">Reference proteome</keyword>
<evidence type="ECO:0000256" key="2">
    <source>
        <dbReference type="ARBA" id="ARBA00023163"/>
    </source>
</evidence>
<dbReference type="Pfam" id="PF03514">
    <property type="entry name" value="GRAS"/>
    <property type="match status" value="1"/>
</dbReference>
<evidence type="ECO:0000313" key="3">
    <source>
        <dbReference type="EMBL" id="OXM85427.1"/>
    </source>
</evidence>
<reference evidence="3 4" key="1">
    <citation type="submission" date="2017-07" db="EMBL/GenBank/DDBJ databases">
        <title>Genome sequencing and assembly of Paenibacillus rigui.</title>
        <authorList>
            <person name="Mayilraj S."/>
        </authorList>
    </citation>
    <scope>NUCLEOTIDE SEQUENCE [LARGE SCALE GENOMIC DNA]</scope>
    <source>
        <strain evidence="3 4">JCM 16352</strain>
    </source>
</reference>
<dbReference type="PROSITE" id="PS50985">
    <property type="entry name" value="GRAS"/>
    <property type="match status" value="1"/>
</dbReference>
<evidence type="ECO:0000313" key="4">
    <source>
        <dbReference type="Proteomes" id="UP000215509"/>
    </source>
</evidence>
<dbReference type="SUPFAM" id="SSF53335">
    <property type="entry name" value="S-adenosyl-L-methionine-dependent methyltransferases"/>
    <property type="match status" value="1"/>
</dbReference>
<dbReference type="Proteomes" id="UP000215509">
    <property type="component" value="Unassembled WGS sequence"/>
</dbReference>
<dbReference type="RefSeq" id="WP_094015788.1">
    <property type="nucleotide sequence ID" value="NZ_NMQW01000022.1"/>
</dbReference>
<sequence>MMNLEQISAYDCLTSLLHRSLQEADPAIVRAELSRFADRLHVEDNQEDLLSYLFTTALMKRLDTAKSDQMNLYLKQYDVPQIALFNLLADQFPLMTCVTSTANRMLAHEVRAGEPLRFLEIGIGTGRQIVLLLKLLAEQGKLPSSLTLYAIEPSEHCMQLAERNVKETAECLGIPLHFHPYCMEIERLPDSAWDLLQQQKGSMLVNASFALHHIRDNGAQRSMKDEILRRIQRLQPSVFVLCEPDSNHQTNDLGHRFYHSWRHFSVVFHFIDSLPLQIEEKRALKIFFGREIEDIVASPEELRCERHELTEHWTDRLRQAGFRPCAIPGAAILQKHHPGVAVTKGSWHVGFGHSSTNLISVIGAM</sequence>
<name>A0A229UPE4_9BACL</name>
<comment type="caution">
    <text evidence="3">The sequence shown here is derived from an EMBL/GenBank/DDBJ whole genome shotgun (WGS) entry which is preliminary data.</text>
</comment>
<dbReference type="Gene3D" id="3.40.50.150">
    <property type="entry name" value="Vaccinia Virus protein VP39"/>
    <property type="match status" value="1"/>
</dbReference>